<evidence type="ECO:0000313" key="3">
    <source>
        <dbReference type="EMBL" id="VAX07078.1"/>
    </source>
</evidence>
<evidence type="ECO:0008006" key="4">
    <source>
        <dbReference type="Google" id="ProtNLM"/>
    </source>
</evidence>
<dbReference type="EMBL" id="UOFY01000012">
    <property type="protein sequence ID" value="VAX07078.1"/>
    <property type="molecule type" value="Genomic_DNA"/>
</dbReference>
<organism evidence="3">
    <name type="scientific">hydrothermal vent metagenome</name>
    <dbReference type="NCBI Taxonomy" id="652676"/>
    <lineage>
        <taxon>unclassified sequences</taxon>
        <taxon>metagenomes</taxon>
        <taxon>ecological metagenomes</taxon>
    </lineage>
</organism>
<accession>A0A3B1B6Q5</accession>
<dbReference type="Pfam" id="PF14316">
    <property type="entry name" value="DUF4381"/>
    <property type="match status" value="1"/>
</dbReference>
<dbReference type="InterPro" id="IPR025489">
    <property type="entry name" value="DUF4381"/>
</dbReference>
<gene>
    <name evidence="3" type="ORF">MNBD_GAMMA25-785</name>
</gene>
<evidence type="ECO:0000256" key="1">
    <source>
        <dbReference type="SAM" id="Coils"/>
    </source>
</evidence>
<sequence length="171" mass="19757">MNLQTPDLPLRDIHLPAAVSWWPPAPGWWIAPGLCLLIALLLVWLKKRSQRIIFQHEARKEFQQLLQNYEEQHNDRQQLLRDLNALLRRTVLSYYPRKNVAGLTGKVWIEQLHSLSGTAAFDPQAQILLTQAAYMATPPEDLQPLIEQVKNWIEQLPRKLDPEQTTVTPAC</sequence>
<feature type="transmembrane region" description="Helical" evidence="2">
    <location>
        <begin position="27"/>
        <end position="45"/>
    </location>
</feature>
<feature type="coiled-coil region" evidence="1">
    <location>
        <begin position="55"/>
        <end position="89"/>
    </location>
</feature>
<reference evidence="3" key="1">
    <citation type="submission" date="2018-06" db="EMBL/GenBank/DDBJ databases">
        <authorList>
            <person name="Zhirakovskaya E."/>
        </authorList>
    </citation>
    <scope>NUCLEOTIDE SEQUENCE</scope>
</reference>
<keyword evidence="2" id="KW-0812">Transmembrane</keyword>
<evidence type="ECO:0000256" key="2">
    <source>
        <dbReference type="SAM" id="Phobius"/>
    </source>
</evidence>
<protein>
    <recommendedName>
        <fullName evidence="4">DUF4381 domain-containing protein</fullName>
    </recommendedName>
</protein>
<keyword evidence="2" id="KW-0472">Membrane</keyword>
<proteinExistence type="predicted"/>
<name>A0A3B1B6Q5_9ZZZZ</name>
<keyword evidence="2" id="KW-1133">Transmembrane helix</keyword>
<dbReference type="AlphaFoldDB" id="A0A3B1B6Q5"/>
<keyword evidence="1" id="KW-0175">Coiled coil</keyword>